<name>A0A9W6T7G4_CANBO</name>
<protein>
    <submittedName>
        <fullName evidence="2">Unnamed protein product</fullName>
    </submittedName>
</protein>
<comment type="caution">
    <text evidence="2">The sequence shown here is derived from an EMBL/GenBank/DDBJ whole genome shotgun (WGS) entry which is preliminary data.</text>
</comment>
<gene>
    <name evidence="2" type="ORF">Cboi02_000486400</name>
</gene>
<evidence type="ECO:0000313" key="2">
    <source>
        <dbReference type="EMBL" id="GME75643.1"/>
    </source>
</evidence>
<reference evidence="2" key="1">
    <citation type="submission" date="2023-04" db="EMBL/GenBank/DDBJ databases">
        <title>Candida boidinii NBRC 10035.</title>
        <authorList>
            <person name="Ichikawa N."/>
            <person name="Sato H."/>
            <person name="Tonouchi N."/>
        </authorList>
    </citation>
    <scope>NUCLEOTIDE SEQUENCE</scope>
    <source>
        <strain evidence="2">NBRC 10035</strain>
    </source>
</reference>
<keyword evidence="3" id="KW-1185">Reference proteome</keyword>
<feature type="region of interest" description="Disordered" evidence="1">
    <location>
        <begin position="1"/>
        <end position="53"/>
    </location>
</feature>
<dbReference type="AlphaFoldDB" id="A0A9W6T7G4"/>
<proteinExistence type="predicted"/>
<evidence type="ECO:0000313" key="3">
    <source>
        <dbReference type="Proteomes" id="UP001165120"/>
    </source>
</evidence>
<organism evidence="2 3">
    <name type="scientific">Candida boidinii</name>
    <name type="common">Yeast</name>
    <dbReference type="NCBI Taxonomy" id="5477"/>
    <lineage>
        <taxon>Eukaryota</taxon>
        <taxon>Fungi</taxon>
        <taxon>Dikarya</taxon>
        <taxon>Ascomycota</taxon>
        <taxon>Saccharomycotina</taxon>
        <taxon>Pichiomycetes</taxon>
        <taxon>Pichiales</taxon>
        <taxon>Pichiaceae</taxon>
        <taxon>Ogataea</taxon>
        <taxon>Ogataea/Candida clade</taxon>
    </lineage>
</organism>
<dbReference type="EMBL" id="BSXN01002120">
    <property type="protein sequence ID" value="GME75643.1"/>
    <property type="molecule type" value="Genomic_DNA"/>
</dbReference>
<sequence length="168" mass="17858">MPEADSTDLAADPSYAPSPSVSSDEGSIPLPASESPTISFPSDSDDDDDAESVPILSIADTPFVSTPSTTVFDRSVIPAEHGLLPVIPRKRDAEDNTSEADVKRHAHLPLPANEMKHPLSPADAAVLPDPKRVTYAPPPGGPLKRPYAGSLVSVPKRSHLANFFFVFH</sequence>
<evidence type="ECO:0000256" key="1">
    <source>
        <dbReference type="SAM" id="MobiDB-lite"/>
    </source>
</evidence>
<dbReference type="Proteomes" id="UP001165120">
    <property type="component" value="Unassembled WGS sequence"/>
</dbReference>
<accession>A0A9W6T7G4</accession>